<feature type="binding site" evidence="11">
    <location>
        <position position="40"/>
    </location>
    <ligand>
        <name>[4Fe-4S] cluster</name>
        <dbReference type="ChEBI" id="CHEBI:49883"/>
    </ligand>
</feature>
<dbReference type="HAMAP" id="MF_01479">
    <property type="entry name" value="WhiB"/>
    <property type="match status" value="1"/>
</dbReference>
<evidence type="ECO:0000313" key="14">
    <source>
        <dbReference type="Proteomes" id="UP000634476"/>
    </source>
</evidence>
<dbReference type="GO" id="GO:0045454">
    <property type="term" value="P:cell redox homeostasis"/>
    <property type="evidence" value="ECO:0007669"/>
    <property type="project" value="TreeGrafter"/>
</dbReference>
<dbReference type="EMBL" id="BOOK01000036">
    <property type="protein sequence ID" value="GII03095.1"/>
    <property type="molecule type" value="Genomic_DNA"/>
</dbReference>
<evidence type="ECO:0000256" key="8">
    <source>
        <dbReference type="ARBA" id="ARBA00023125"/>
    </source>
</evidence>
<keyword evidence="10 11" id="KW-0804">Transcription</keyword>
<keyword evidence="6 11" id="KW-0411">Iron-sulfur</keyword>
<proteinExistence type="inferred from homology"/>
<keyword evidence="4 11" id="KW-0479">Metal-binding</keyword>
<evidence type="ECO:0000256" key="11">
    <source>
        <dbReference type="HAMAP-Rule" id="MF_01479"/>
    </source>
</evidence>
<name>A0A8J3T1A8_9ACTN</name>
<feature type="domain" description="4Fe-4S Wbl-type" evidence="12">
    <location>
        <begin position="9"/>
        <end position="70"/>
    </location>
</feature>
<dbReference type="PANTHER" id="PTHR38839">
    <property type="entry name" value="TRANSCRIPTIONAL REGULATOR WHID-RELATED"/>
    <property type="match status" value="1"/>
</dbReference>
<dbReference type="GO" id="GO:0046872">
    <property type="term" value="F:metal ion binding"/>
    <property type="evidence" value="ECO:0007669"/>
    <property type="project" value="UniProtKB-KW"/>
</dbReference>
<evidence type="ECO:0000256" key="9">
    <source>
        <dbReference type="ARBA" id="ARBA00023157"/>
    </source>
</evidence>
<dbReference type="RefSeq" id="WP_203877391.1">
    <property type="nucleotide sequence ID" value="NZ_BOOK01000036.1"/>
</dbReference>
<protein>
    <recommendedName>
        <fullName evidence="11">Transcriptional regulator WhiB</fullName>
    </recommendedName>
</protein>
<dbReference type="GO" id="GO:0003677">
    <property type="term" value="F:DNA binding"/>
    <property type="evidence" value="ECO:0007669"/>
    <property type="project" value="UniProtKB-UniRule"/>
</dbReference>
<evidence type="ECO:0000256" key="1">
    <source>
        <dbReference type="ARBA" id="ARBA00004496"/>
    </source>
</evidence>
<keyword evidence="9 11" id="KW-1015">Disulfide bond</keyword>
<comment type="subcellular location">
    <subcellularLocation>
        <location evidence="1 11">Cytoplasm</location>
    </subcellularLocation>
</comment>
<keyword evidence="11" id="KW-0963">Cytoplasm</keyword>
<evidence type="ECO:0000256" key="10">
    <source>
        <dbReference type="ARBA" id="ARBA00023163"/>
    </source>
</evidence>
<evidence type="ECO:0000256" key="7">
    <source>
        <dbReference type="ARBA" id="ARBA00023015"/>
    </source>
</evidence>
<keyword evidence="3 11" id="KW-0004">4Fe-4S</keyword>
<dbReference type="GO" id="GO:0045892">
    <property type="term" value="P:negative regulation of DNA-templated transcription"/>
    <property type="evidence" value="ECO:0007669"/>
    <property type="project" value="TreeGrafter"/>
</dbReference>
<keyword evidence="7 11" id="KW-0805">Transcription regulation</keyword>
<evidence type="ECO:0000256" key="5">
    <source>
        <dbReference type="ARBA" id="ARBA00023004"/>
    </source>
</evidence>
<gene>
    <name evidence="11" type="primary">whiB</name>
    <name evidence="13" type="ORF">Pta02_51030</name>
</gene>
<comment type="PTM">
    <text evidence="11">Upon Fe-S cluster removal intramolecular disulfide bonds are formed.</text>
</comment>
<evidence type="ECO:0000259" key="12">
    <source>
        <dbReference type="PROSITE" id="PS51674"/>
    </source>
</evidence>
<feature type="binding site" evidence="11">
    <location>
        <position position="46"/>
    </location>
    <ligand>
        <name>[4Fe-4S] cluster</name>
        <dbReference type="ChEBI" id="CHEBI:49883"/>
    </ligand>
</feature>
<dbReference type="PROSITE" id="PS51674">
    <property type="entry name" value="4FE4S_WBL"/>
    <property type="match status" value="1"/>
</dbReference>
<evidence type="ECO:0000313" key="13">
    <source>
        <dbReference type="EMBL" id="GII03095.1"/>
    </source>
</evidence>
<dbReference type="InterPro" id="IPR034768">
    <property type="entry name" value="4FE4S_WBL"/>
</dbReference>
<sequence length="118" mass="13280">MNLWRIRARCADTELDPELFFPDRGDAASATAATAICVSCPVRFECLTDALVRKERHGVWGGLAEQERTALTRLPHRCRHCRGPAFNPRSPYCSRACQLAAARYRRAARRRQNASHAA</sequence>
<accession>A0A8J3T1A8</accession>
<evidence type="ECO:0000256" key="6">
    <source>
        <dbReference type="ARBA" id="ARBA00023014"/>
    </source>
</evidence>
<dbReference type="GO" id="GO:0035731">
    <property type="term" value="F:dinitrosyl-iron complex binding"/>
    <property type="evidence" value="ECO:0007669"/>
    <property type="project" value="UniProtKB-UniRule"/>
</dbReference>
<feature type="binding site" evidence="11">
    <location>
        <position position="10"/>
    </location>
    <ligand>
        <name>[4Fe-4S] cluster</name>
        <dbReference type="ChEBI" id="CHEBI:49883"/>
    </ligand>
</feature>
<dbReference type="Proteomes" id="UP000634476">
    <property type="component" value="Unassembled WGS sequence"/>
</dbReference>
<dbReference type="AlphaFoldDB" id="A0A8J3T1A8"/>
<keyword evidence="5 11" id="KW-0408">Iron</keyword>
<evidence type="ECO:0000256" key="2">
    <source>
        <dbReference type="ARBA" id="ARBA00006597"/>
    </source>
</evidence>
<organism evidence="13 14">
    <name type="scientific">Planobispora takensis</name>
    <dbReference type="NCBI Taxonomy" id="1367882"/>
    <lineage>
        <taxon>Bacteria</taxon>
        <taxon>Bacillati</taxon>
        <taxon>Actinomycetota</taxon>
        <taxon>Actinomycetes</taxon>
        <taxon>Streptosporangiales</taxon>
        <taxon>Streptosporangiaceae</taxon>
        <taxon>Planobispora</taxon>
    </lineage>
</organism>
<keyword evidence="14" id="KW-1185">Reference proteome</keyword>
<dbReference type="Pfam" id="PF02467">
    <property type="entry name" value="Whib"/>
    <property type="match status" value="1"/>
</dbReference>
<dbReference type="GO" id="GO:0005737">
    <property type="term" value="C:cytoplasm"/>
    <property type="evidence" value="ECO:0007669"/>
    <property type="project" value="UniProtKB-SubCell"/>
</dbReference>
<evidence type="ECO:0000256" key="3">
    <source>
        <dbReference type="ARBA" id="ARBA00022485"/>
    </source>
</evidence>
<dbReference type="GO" id="GO:0051539">
    <property type="term" value="F:4 iron, 4 sulfur cluster binding"/>
    <property type="evidence" value="ECO:0007669"/>
    <property type="project" value="UniProtKB-UniRule"/>
</dbReference>
<comment type="function">
    <text evidence="11">Acts as a transcriptional regulator. Probably redox-responsive. The apo- but not holo-form probably binds DNA.</text>
</comment>
<comment type="caution">
    <text evidence="13">The sequence shown here is derived from an EMBL/GenBank/DDBJ whole genome shotgun (WGS) entry which is preliminary data.</text>
</comment>
<comment type="similarity">
    <text evidence="2 11">Belongs to the WhiB family.</text>
</comment>
<keyword evidence="8 11" id="KW-0238">DNA-binding</keyword>
<evidence type="ECO:0000256" key="4">
    <source>
        <dbReference type="ARBA" id="ARBA00022723"/>
    </source>
</evidence>
<feature type="binding site" evidence="11">
    <location>
        <position position="37"/>
    </location>
    <ligand>
        <name>[4Fe-4S] cluster</name>
        <dbReference type="ChEBI" id="CHEBI:49883"/>
    </ligand>
</feature>
<comment type="cofactor">
    <cofactor evidence="11">
        <name>[4Fe-4S] cluster</name>
        <dbReference type="ChEBI" id="CHEBI:49883"/>
    </cofactor>
    <text evidence="11">Binds 1 [4Fe-4S] cluster per subunit. Following nitrosylation of the [4Fe-4S] cluster binds 1 [4Fe-8(NO)] cluster per subunit.</text>
</comment>
<dbReference type="GO" id="GO:0047134">
    <property type="term" value="F:protein-disulfide reductase [NAD(P)H] activity"/>
    <property type="evidence" value="ECO:0007669"/>
    <property type="project" value="TreeGrafter"/>
</dbReference>
<reference evidence="13" key="1">
    <citation type="submission" date="2021-01" db="EMBL/GenBank/DDBJ databases">
        <title>Whole genome shotgun sequence of Planobispora takensis NBRC 109077.</title>
        <authorList>
            <person name="Komaki H."/>
            <person name="Tamura T."/>
        </authorList>
    </citation>
    <scope>NUCLEOTIDE SEQUENCE</scope>
    <source>
        <strain evidence="13">NBRC 109077</strain>
    </source>
</reference>
<comment type="PTM">
    <text evidence="11">The Fe-S cluster can be nitrosylated by nitric oxide (NO).</text>
</comment>
<dbReference type="InterPro" id="IPR003482">
    <property type="entry name" value="Whib"/>
</dbReference>